<dbReference type="PROSITE" id="PS51078">
    <property type="entry name" value="ICLR_ED"/>
    <property type="match status" value="1"/>
</dbReference>
<dbReference type="SUPFAM" id="SSF55781">
    <property type="entry name" value="GAF domain-like"/>
    <property type="match status" value="1"/>
</dbReference>
<dbReference type="OrthoDB" id="8479143at2"/>
<sequence length="263" mass="27999">MNQTGAQPPAGTQAIRRALGILALLMDEDGELTLSAIARKLDLTPGTTHRVVRALSADGLVAHNPRTDSYHLGPGSILLGQAAQRVHGLQLALPVIQRINADTGESVNITIREGNESVVLLRAQSTLPLRFEQHPGARFPLYATASGKAMLASSLDAESYLAGLPEQLPALTPHTLATRDDLAAELAETRDRGYSIDNEENVAGVRCVGAGVLDERGLARAAVVIQVPTVRLPEDRIPQLGALAIDAAKEIAPFLPPDRLTRY</sequence>
<dbReference type="SMART" id="SM00346">
    <property type="entry name" value="HTH_ICLR"/>
    <property type="match status" value="1"/>
</dbReference>
<dbReference type="InterPro" id="IPR036390">
    <property type="entry name" value="WH_DNA-bd_sf"/>
</dbReference>
<evidence type="ECO:0000259" key="5">
    <source>
        <dbReference type="PROSITE" id="PS51078"/>
    </source>
</evidence>
<evidence type="ECO:0000259" key="4">
    <source>
        <dbReference type="PROSITE" id="PS51077"/>
    </source>
</evidence>
<evidence type="ECO:0000256" key="2">
    <source>
        <dbReference type="ARBA" id="ARBA00023125"/>
    </source>
</evidence>
<protein>
    <submittedName>
        <fullName evidence="6">Transcriptional regulator, IclR family</fullName>
    </submittedName>
</protein>
<dbReference type="InterPro" id="IPR036388">
    <property type="entry name" value="WH-like_DNA-bd_sf"/>
</dbReference>
<evidence type="ECO:0000256" key="1">
    <source>
        <dbReference type="ARBA" id="ARBA00023015"/>
    </source>
</evidence>
<dbReference type="GO" id="GO:0003700">
    <property type="term" value="F:DNA-binding transcription factor activity"/>
    <property type="evidence" value="ECO:0007669"/>
    <property type="project" value="TreeGrafter"/>
</dbReference>
<keyword evidence="1" id="KW-0805">Transcription regulation</keyword>
<keyword evidence="2" id="KW-0238">DNA-binding</keyword>
<dbReference type="GO" id="GO:0003677">
    <property type="term" value="F:DNA binding"/>
    <property type="evidence" value="ECO:0007669"/>
    <property type="project" value="UniProtKB-KW"/>
</dbReference>
<dbReference type="Gene3D" id="3.30.450.40">
    <property type="match status" value="1"/>
</dbReference>
<dbReference type="AlphaFoldDB" id="A0A1I5LM08"/>
<dbReference type="RefSeq" id="WP_093573802.1">
    <property type="nucleotide sequence ID" value="NZ_FOWC01000003.1"/>
</dbReference>
<dbReference type="InterPro" id="IPR029016">
    <property type="entry name" value="GAF-like_dom_sf"/>
</dbReference>
<dbReference type="Proteomes" id="UP000199137">
    <property type="component" value="Unassembled WGS sequence"/>
</dbReference>
<dbReference type="InterPro" id="IPR050707">
    <property type="entry name" value="HTH_MetabolicPath_Reg"/>
</dbReference>
<dbReference type="PANTHER" id="PTHR30136:SF24">
    <property type="entry name" value="HTH-TYPE TRANSCRIPTIONAL REPRESSOR ALLR"/>
    <property type="match status" value="1"/>
</dbReference>
<evidence type="ECO:0000313" key="7">
    <source>
        <dbReference type="Proteomes" id="UP000199137"/>
    </source>
</evidence>
<dbReference type="EMBL" id="FOWC01000003">
    <property type="protein sequence ID" value="SFO98242.1"/>
    <property type="molecule type" value="Genomic_DNA"/>
</dbReference>
<dbReference type="Pfam" id="PF09339">
    <property type="entry name" value="HTH_IclR"/>
    <property type="match status" value="1"/>
</dbReference>
<name>A0A1I5LM08_9PSEU</name>
<evidence type="ECO:0000313" key="6">
    <source>
        <dbReference type="EMBL" id="SFO98242.1"/>
    </source>
</evidence>
<feature type="domain" description="IclR-ED" evidence="5">
    <location>
        <begin position="75"/>
        <end position="257"/>
    </location>
</feature>
<proteinExistence type="predicted"/>
<dbReference type="GO" id="GO:0045892">
    <property type="term" value="P:negative regulation of DNA-templated transcription"/>
    <property type="evidence" value="ECO:0007669"/>
    <property type="project" value="TreeGrafter"/>
</dbReference>
<feature type="domain" description="HTH iclR-type" evidence="4">
    <location>
        <begin position="12"/>
        <end position="74"/>
    </location>
</feature>
<accession>A0A1I5LM08</accession>
<dbReference type="STRING" id="112413.SAMN05421854_103633"/>
<reference evidence="6 7" key="1">
    <citation type="submission" date="2016-10" db="EMBL/GenBank/DDBJ databases">
        <authorList>
            <person name="de Groot N.N."/>
        </authorList>
    </citation>
    <scope>NUCLEOTIDE SEQUENCE [LARGE SCALE GENOMIC DNA]</scope>
    <source>
        <strain evidence="6 7">DSM 44637</strain>
    </source>
</reference>
<dbReference type="PANTHER" id="PTHR30136">
    <property type="entry name" value="HELIX-TURN-HELIX TRANSCRIPTIONAL REGULATOR, ICLR FAMILY"/>
    <property type="match status" value="1"/>
</dbReference>
<organism evidence="6 7">
    <name type="scientific">Amycolatopsis rubida</name>
    <dbReference type="NCBI Taxonomy" id="112413"/>
    <lineage>
        <taxon>Bacteria</taxon>
        <taxon>Bacillati</taxon>
        <taxon>Actinomycetota</taxon>
        <taxon>Actinomycetes</taxon>
        <taxon>Pseudonocardiales</taxon>
        <taxon>Pseudonocardiaceae</taxon>
        <taxon>Amycolatopsis</taxon>
    </lineage>
</organism>
<dbReference type="Pfam" id="PF01614">
    <property type="entry name" value="IclR_C"/>
    <property type="match status" value="1"/>
</dbReference>
<dbReference type="Gene3D" id="1.10.10.10">
    <property type="entry name" value="Winged helix-like DNA-binding domain superfamily/Winged helix DNA-binding domain"/>
    <property type="match status" value="1"/>
</dbReference>
<dbReference type="PROSITE" id="PS51077">
    <property type="entry name" value="HTH_ICLR"/>
    <property type="match status" value="1"/>
</dbReference>
<gene>
    <name evidence="6" type="ORF">SAMN05421854_103633</name>
</gene>
<dbReference type="InterPro" id="IPR005471">
    <property type="entry name" value="Tscrpt_reg_IclR_N"/>
</dbReference>
<keyword evidence="3" id="KW-0804">Transcription</keyword>
<evidence type="ECO:0000256" key="3">
    <source>
        <dbReference type="ARBA" id="ARBA00023163"/>
    </source>
</evidence>
<dbReference type="SUPFAM" id="SSF46785">
    <property type="entry name" value="Winged helix' DNA-binding domain"/>
    <property type="match status" value="1"/>
</dbReference>
<dbReference type="InterPro" id="IPR014757">
    <property type="entry name" value="Tscrpt_reg_IclR_C"/>
</dbReference>